<evidence type="ECO:0000313" key="2">
    <source>
        <dbReference type="EMBL" id="RKO87533.1"/>
    </source>
</evidence>
<accession>A0A4P9W7Z1</accession>
<keyword evidence="3" id="KW-1185">Reference proteome</keyword>
<reference evidence="3" key="1">
    <citation type="journal article" date="2018" name="Nat. Microbiol.">
        <title>Leveraging single-cell genomics to expand the fungal tree of life.</title>
        <authorList>
            <person name="Ahrendt S.R."/>
            <person name="Quandt C.A."/>
            <person name="Ciobanu D."/>
            <person name="Clum A."/>
            <person name="Salamov A."/>
            <person name="Andreopoulos B."/>
            <person name="Cheng J.F."/>
            <person name="Woyke T."/>
            <person name="Pelin A."/>
            <person name="Henrissat B."/>
            <person name="Reynolds N.K."/>
            <person name="Benny G.L."/>
            <person name="Smith M.E."/>
            <person name="James T.Y."/>
            <person name="Grigoriev I.V."/>
        </authorList>
    </citation>
    <scope>NUCLEOTIDE SEQUENCE [LARGE SCALE GENOMIC DNA]</scope>
</reference>
<feature type="compositionally biased region" description="Basic and acidic residues" evidence="1">
    <location>
        <begin position="157"/>
        <end position="172"/>
    </location>
</feature>
<dbReference type="EMBL" id="KZ997348">
    <property type="protein sequence ID" value="RKO87533.1"/>
    <property type="molecule type" value="Genomic_DNA"/>
</dbReference>
<gene>
    <name evidence="2" type="ORF">BDK51DRAFT_51212</name>
</gene>
<dbReference type="Proteomes" id="UP000269721">
    <property type="component" value="Unassembled WGS sequence"/>
</dbReference>
<organism evidence="2 3">
    <name type="scientific">Blyttiomyces helicus</name>
    <dbReference type="NCBI Taxonomy" id="388810"/>
    <lineage>
        <taxon>Eukaryota</taxon>
        <taxon>Fungi</taxon>
        <taxon>Fungi incertae sedis</taxon>
        <taxon>Chytridiomycota</taxon>
        <taxon>Chytridiomycota incertae sedis</taxon>
        <taxon>Chytridiomycetes</taxon>
        <taxon>Chytridiomycetes incertae sedis</taxon>
        <taxon>Blyttiomyces</taxon>
    </lineage>
</organism>
<protein>
    <recommendedName>
        <fullName evidence="4">XPG N-terminal domain-containing protein</fullName>
    </recommendedName>
</protein>
<proteinExistence type="predicted"/>
<evidence type="ECO:0000256" key="1">
    <source>
        <dbReference type="SAM" id="MobiDB-lite"/>
    </source>
</evidence>
<name>A0A4P9W7Z1_9FUNG</name>
<feature type="region of interest" description="Disordered" evidence="1">
    <location>
        <begin position="157"/>
        <end position="201"/>
    </location>
</feature>
<dbReference type="Gene3D" id="3.40.50.1010">
    <property type="entry name" value="5'-nuclease"/>
    <property type="match status" value="1"/>
</dbReference>
<evidence type="ECO:0008006" key="4">
    <source>
        <dbReference type="Google" id="ProtNLM"/>
    </source>
</evidence>
<dbReference type="AlphaFoldDB" id="A0A4P9W7Z1"/>
<sequence>MGGADRRHRQAVGGGGLRVCGGVGGGHVPDRVGWTLDNASIYIYQFLHRKPYAEDPLSLAATSSPTALDIGDLPRGEHVVGTDQLVRLLRAHGIKPFFVFDGIGGGPRKALKAVELERRAERRVDGVKSLRVKSAEVELIRNIQVDIEKVRKSPFRPEKMLKKKASKDEAKAAKNKKKEQANVSALIDSTSPAPPASGPAHELAPLIVEGSGLEVQASTAVLEVASQPAPPIPASPPQDISTPPEIATVEPEQIETVAVGTKVEDVLEVKIAQVETTGSHAPASIDAEPASVKMGSDESGDIVVLQPCDPEICTLKDGMDAVVEPSAVSDVASVLSEVQAVALGDAPAPQPCFSPASIATELKPAPEPFVDAAEAGDIVAATAEPTVVASAAVEQHPPQLSPAQSAPHNVLLGPTELGTAASTMADPAITLEAVPATVPTDVTIESGIDSKTADPAITLEVVPATVPTDAPIKSGIDSTTTDLAIALEAMPVDPAISEPSATPASAVQTPDEIKEHAPICDEAVVTQVESVAKGKLDVSVAAEPGEMVEAVGAESVKKEASLGVEATPELAEKIQQDAMKMAEDALAVRAEETAIIEGKEACERLEEFFHAKRKTSKGAIAAAHEVVRNILEKRDDEALALASRKIKEIARMSSSAAWDQSRRVGVFITPRILDEVQQYLKLM</sequence>
<dbReference type="SUPFAM" id="SSF88723">
    <property type="entry name" value="PIN domain-like"/>
    <property type="match status" value="1"/>
</dbReference>
<evidence type="ECO:0000313" key="3">
    <source>
        <dbReference type="Proteomes" id="UP000269721"/>
    </source>
</evidence>
<dbReference type="InterPro" id="IPR029060">
    <property type="entry name" value="PIN-like_dom_sf"/>
</dbReference>
<feature type="non-terminal residue" evidence="2">
    <location>
        <position position="683"/>
    </location>
</feature>